<evidence type="ECO:0000313" key="4">
    <source>
        <dbReference type="Proteomes" id="UP000321393"/>
    </source>
</evidence>
<dbReference type="InterPro" id="IPR005162">
    <property type="entry name" value="Retrotrans_gag_dom"/>
</dbReference>
<keyword evidence="3" id="KW-0645">Protease</keyword>
<evidence type="ECO:0000259" key="2">
    <source>
        <dbReference type="Pfam" id="PF03732"/>
    </source>
</evidence>
<reference evidence="3 4" key="1">
    <citation type="submission" date="2019-08" db="EMBL/GenBank/DDBJ databases">
        <title>Draft genome sequences of two oriental melons (Cucumis melo L. var makuwa).</title>
        <authorList>
            <person name="Kwon S.-Y."/>
        </authorList>
    </citation>
    <scope>NUCLEOTIDE SEQUENCE [LARGE SCALE GENOMIC DNA]</scope>
    <source>
        <strain evidence="4">cv. SW 3</strain>
        <tissue evidence="3">Leaf</tissue>
    </source>
</reference>
<proteinExistence type="predicted"/>
<accession>A0A5A7T014</accession>
<comment type="caution">
    <text evidence="3">The sequence shown here is derived from an EMBL/GenBank/DDBJ whole genome shotgun (WGS) entry which is preliminary data.</text>
</comment>
<dbReference type="GO" id="GO:0008233">
    <property type="term" value="F:peptidase activity"/>
    <property type="evidence" value="ECO:0007669"/>
    <property type="project" value="UniProtKB-KW"/>
</dbReference>
<feature type="region of interest" description="Disordered" evidence="1">
    <location>
        <begin position="322"/>
        <end position="344"/>
    </location>
</feature>
<feature type="domain" description="Retrotransposon gag" evidence="2">
    <location>
        <begin position="460"/>
        <end position="522"/>
    </location>
</feature>
<dbReference type="EMBL" id="SSTE01019218">
    <property type="protein sequence ID" value="KAA0036854.1"/>
    <property type="molecule type" value="Genomic_DNA"/>
</dbReference>
<feature type="compositionally biased region" description="Basic residues" evidence="1">
    <location>
        <begin position="325"/>
        <end position="335"/>
    </location>
</feature>
<name>A0A5A7T014_CUCMM</name>
<organism evidence="3 4">
    <name type="scientific">Cucumis melo var. makuwa</name>
    <name type="common">Oriental melon</name>
    <dbReference type="NCBI Taxonomy" id="1194695"/>
    <lineage>
        <taxon>Eukaryota</taxon>
        <taxon>Viridiplantae</taxon>
        <taxon>Streptophyta</taxon>
        <taxon>Embryophyta</taxon>
        <taxon>Tracheophyta</taxon>
        <taxon>Spermatophyta</taxon>
        <taxon>Magnoliopsida</taxon>
        <taxon>eudicotyledons</taxon>
        <taxon>Gunneridae</taxon>
        <taxon>Pentapetalae</taxon>
        <taxon>rosids</taxon>
        <taxon>fabids</taxon>
        <taxon>Cucurbitales</taxon>
        <taxon>Cucurbitaceae</taxon>
        <taxon>Benincaseae</taxon>
        <taxon>Cucumis</taxon>
    </lineage>
</organism>
<dbReference type="AlphaFoldDB" id="A0A5A7T014"/>
<dbReference type="GO" id="GO:0006508">
    <property type="term" value="P:proteolysis"/>
    <property type="evidence" value="ECO:0007669"/>
    <property type="project" value="UniProtKB-KW"/>
</dbReference>
<keyword evidence="3" id="KW-0378">Hydrolase</keyword>
<evidence type="ECO:0000313" key="3">
    <source>
        <dbReference type="EMBL" id="KAA0036854.1"/>
    </source>
</evidence>
<gene>
    <name evidence="3" type="ORF">E6C27_scaffold20G001610</name>
</gene>
<evidence type="ECO:0000256" key="1">
    <source>
        <dbReference type="SAM" id="MobiDB-lite"/>
    </source>
</evidence>
<dbReference type="Pfam" id="PF03732">
    <property type="entry name" value="Retrotrans_gag"/>
    <property type="match status" value="1"/>
</dbReference>
<dbReference type="Proteomes" id="UP000321393">
    <property type="component" value="Unassembled WGS sequence"/>
</dbReference>
<sequence length="523" mass="59160">MEPTISLSDLASKQIFVPYHLMDLYYGIRQVLALRFKYNVTPRILELHRLSAAAPSISDLFSASRNNRSTSRLCPYRKWHPLLRVPSGAAPKTRAKQQTVAVVAAFNFRSLSRAAKDSRSHRAPGIKELTLKFSGFVVGLIGDSSLFSRVDPLSVDSNEGHIQVSGKGFPTTGPRIEAENVELFTDRHRCPDVLYIVVMLMGYVVDWTCMSMDFKVLRLICASFGITRLIGVSFGVTRLIRASFGITRLMCAFYGTTRVRVQRGAYRREARRMREGHMDASGFLYAFADSLSFRFCRLTYDVSLCFVSLWLKRSLPLVREMPPRRGARRGGRGGRGRGAGRVQPEVQPVAQATDPVAPVTHVDLAAMEQRFRDLIMQMREQQQPAPPAPAPAPASVPVVPQVVPNQLSAEAKHLRDFRKYNSTTFNGSLEDPTRAQLWLSSLETIFRYMKCPEDQKVQCVVFMLTDRGTVWWETTERMLGGDVGQITWQQFKESFYAKFFSASLRDAKRQEFLNLEQGEMTME</sequence>
<protein>
    <submittedName>
        <fullName evidence="3">Gag protease polyprotein</fullName>
    </submittedName>
</protein>